<dbReference type="Proteomes" id="UP000014028">
    <property type="component" value="Unassembled WGS sequence"/>
</dbReference>
<dbReference type="AlphaFoldDB" id="A0A9W5RB06"/>
<proteinExistence type="predicted"/>
<protein>
    <submittedName>
        <fullName evidence="1">Uncharacterized protein</fullName>
    </submittedName>
</protein>
<evidence type="ECO:0000313" key="2">
    <source>
        <dbReference type="Proteomes" id="UP000014028"/>
    </source>
</evidence>
<name>A0A9W5RB06_BACCE</name>
<organism evidence="1 2">
    <name type="scientific">Bacillus cereus VD184</name>
    <dbReference type="NCBI Taxonomy" id="1053242"/>
    <lineage>
        <taxon>Bacteria</taxon>
        <taxon>Bacillati</taxon>
        <taxon>Bacillota</taxon>
        <taxon>Bacilli</taxon>
        <taxon>Bacillales</taxon>
        <taxon>Bacillaceae</taxon>
        <taxon>Bacillus</taxon>
        <taxon>Bacillus cereus group</taxon>
    </lineage>
</organism>
<dbReference type="EMBL" id="AHFK01000022">
    <property type="protein sequence ID" value="EOQ18661.1"/>
    <property type="molecule type" value="Genomic_DNA"/>
</dbReference>
<accession>A0A9W5RB06</accession>
<sequence>MAIQLGTGEIKTMRKLGFADTFSFSCILKKMGIKEEVTSFFQRGMQISLQAQALIDKYGAEKIPSNEEKELMAEQINIGTEFFYTVLVNLGEAETEFYKWLGDLYGVKKEDVKQHADLQNVIEDIKENEGLPGFLNGLKAAMTLMR</sequence>
<gene>
    <name evidence="1" type="ORF">IKC_05162</name>
</gene>
<comment type="caution">
    <text evidence="1">The sequence shown here is derived from an EMBL/GenBank/DDBJ whole genome shotgun (WGS) entry which is preliminary data.</text>
</comment>
<evidence type="ECO:0000313" key="1">
    <source>
        <dbReference type="EMBL" id="EOQ18661.1"/>
    </source>
</evidence>
<dbReference type="RefSeq" id="WP_016121886.1">
    <property type="nucleotide sequence ID" value="NZ_KB976822.1"/>
</dbReference>
<reference evidence="1 2" key="1">
    <citation type="submission" date="2012-12" db="EMBL/GenBank/DDBJ databases">
        <title>The Genome Sequence of Bacillus cereus VD184.</title>
        <authorList>
            <consortium name="The Broad Institute Genome Sequencing Platform"/>
            <consortium name="The Broad Institute Genome Sequencing Center for Infectious Disease"/>
            <person name="Feldgarden M."/>
            <person name="Van der Auwera G.A."/>
            <person name="Mahillon J."/>
            <person name="Duprez V."/>
            <person name="Timmery S."/>
            <person name="Mattelet C."/>
            <person name="Dierick K."/>
            <person name="Sun M."/>
            <person name="Yu Z."/>
            <person name="Zhu L."/>
            <person name="Hu X."/>
            <person name="Shank E.B."/>
            <person name="Swiecicka I."/>
            <person name="Hansen B.M."/>
            <person name="Andrup L."/>
            <person name="Walker B."/>
            <person name="Young S.K."/>
            <person name="Zeng Q."/>
            <person name="Gargeya S."/>
            <person name="Fitzgerald M."/>
            <person name="Haas B."/>
            <person name="Abouelleil A."/>
            <person name="Alvarado L."/>
            <person name="Arachchi H.M."/>
            <person name="Berlin A.M."/>
            <person name="Chapman S.B."/>
            <person name="Dewar J."/>
            <person name="Goldberg J."/>
            <person name="Griggs A."/>
            <person name="Gujja S."/>
            <person name="Hansen M."/>
            <person name="Howarth C."/>
            <person name="Imamovic A."/>
            <person name="Larimer J."/>
            <person name="McCowan C."/>
            <person name="Murphy C."/>
            <person name="Neiman D."/>
            <person name="Pearson M."/>
            <person name="Priest M."/>
            <person name="Roberts A."/>
            <person name="Saif S."/>
            <person name="Shea T."/>
            <person name="Sisk P."/>
            <person name="Sykes S."/>
            <person name="Wortman J."/>
            <person name="Nusbaum C."/>
            <person name="Birren B."/>
        </authorList>
    </citation>
    <scope>NUCLEOTIDE SEQUENCE [LARGE SCALE GENOMIC DNA]</scope>
    <source>
        <strain evidence="1 2">VD184</strain>
    </source>
</reference>